<dbReference type="PROSITE" id="PS50853">
    <property type="entry name" value="FN3"/>
    <property type="match status" value="5"/>
</dbReference>
<dbReference type="Gene3D" id="2.60.40.10">
    <property type="entry name" value="Immunoglobulins"/>
    <property type="match status" value="7"/>
</dbReference>
<feature type="chain" id="PRO_5018221007" evidence="5">
    <location>
        <begin position="29"/>
        <end position="1172"/>
    </location>
</feature>
<dbReference type="SMART" id="SM00060">
    <property type="entry name" value="FN3"/>
    <property type="match status" value="6"/>
</dbReference>
<dbReference type="CDD" id="cd00063">
    <property type="entry name" value="FN3"/>
    <property type="match status" value="3"/>
</dbReference>
<dbReference type="InterPro" id="IPR050964">
    <property type="entry name" value="Striated_Muscle_Regulatory"/>
</dbReference>
<keyword evidence="3" id="KW-0119">Carbohydrate metabolism</keyword>
<feature type="compositionally biased region" description="Low complexity" evidence="4">
    <location>
        <begin position="969"/>
        <end position="987"/>
    </location>
</feature>
<organism evidence="7 8">
    <name type="scientific">Flavimobilis soli</name>
    <dbReference type="NCBI Taxonomy" id="442709"/>
    <lineage>
        <taxon>Bacteria</taxon>
        <taxon>Bacillati</taxon>
        <taxon>Actinomycetota</taxon>
        <taxon>Actinomycetes</taxon>
        <taxon>Micrococcales</taxon>
        <taxon>Jonesiaceae</taxon>
        <taxon>Flavimobilis</taxon>
    </lineage>
</organism>
<evidence type="ECO:0000259" key="6">
    <source>
        <dbReference type="PROSITE" id="PS50853"/>
    </source>
</evidence>
<reference evidence="7 8" key="1">
    <citation type="submission" date="2017-10" db="EMBL/GenBank/DDBJ databases">
        <title>Sequencing the genomes of 1000 actinobacteria strains.</title>
        <authorList>
            <person name="Klenk H.-P."/>
        </authorList>
    </citation>
    <scope>NUCLEOTIDE SEQUENCE [LARGE SCALE GENOMIC DNA]</scope>
    <source>
        <strain evidence="7 8">DSM 21574</strain>
    </source>
</reference>
<dbReference type="PANTHER" id="PTHR13817">
    <property type="entry name" value="TITIN"/>
    <property type="match status" value="1"/>
</dbReference>
<keyword evidence="8" id="KW-1185">Reference proteome</keyword>
<proteinExistence type="predicted"/>
<feature type="region of interest" description="Disordered" evidence="4">
    <location>
        <begin position="968"/>
        <end position="994"/>
    </location>
</feature>
<feature type="domain" description="Fibronectin type-III" evidence="6">
    <location>
        <begin position="1084"/>
        <end position="1172"/>
    </location>
</feature>
<dbReference type="InterPro" id="IPR036116">
    <property type="entry name" value="FN3_sf"/>
</dbReference>
<evidence type="ECO:0000256" key="1">
    <source>
        <dbReference type="ARBA" id="ARBA00022737"/>
    </source>
</evidence>
<name>A0A2A9E9K6_9MICO</name>
<comment type="caution">
    <text evidence="7">The sequence shown here is derived from an EMBL/GenBank/DDBJ whole genome shotgun (WGS) entry which is preliminary data.</text>
</comment>
<dbReference type="EMBL" id="PDJH01000001">
    <property type="protein sequence ID" value="PFG35638.1"/>
    <property type="molecule type" value="Genomic_DNA"/>
</dbReference>
<evidence type="ECO:0000256" key="4">
    <source>
        <dbReference type="SAM" id="MobiDB-lite"/>
    </source>
</evidence>
<dbReference type="Pfam" id="PF00041">
    <property type="entry name" value="fn3"/>
    <property type="match status" value="4"/>
</dbReference>
<dbReference type="OrthoDB" id="5485729at2"/>
<dbReference type="InterPro" id="IPR003961">
    <property type="entry name" value="FN3_dom"/>
</dbReference>
<evidence type="ECO:0000313" key="8">
    <source>
        <dbReference type="Proteomes" id="UP000221394"/>
    </source>
</evidence>
<feature type="signal peptide" evidence="5">
    <location>
        <begin position="1"/>
        <end position="28"/>
    </location>
</feature>
<dbReference type="SUPFAM" id="SSF49265">
    <property type="entry name" value="Fibronectin type III"/>
    <property type="match status" value="3"/>
</dbReference>
<protein>
    <submittedName>
        <fullName evidence="7">Fibronectin type III domain protein</fullName>
    </submittedName>
</protein>
<dbReference type="InterPro" id="IPR013783">
    <property type="entry name" value="Ig-like_fold"/>
</dbReference>
<feature type="domain" description="Fibronectin type-III" evidence="6">
    <location>
        <begin position="983"/>
        <end position="1082"/>
    </location>
</feature>
<keyword evidence="5" id="KW-0732">Signal</keyword>
<keyword evidence="2" id="KW-0326">Glycosidase</keyword>
<keyword evidence="2" id="KW-0378">Hydrolase</keyword>
<dbReference type="PANTHER" id="PTHR13817:SF73">
    <property type="entry name" value="FIBRONECTIN TYPE-III DOMAIN-CONTAINING PROTEIN"/>
    <property type="match status" value="1"/>
</dbReference>
<dbReference type="GO" id="GO:0016798">
    <property type="term" value="F:hydrolase activity, acting on glycosyl bonds"/>
    <property type="evidence" value="ECO:0007669"/>
    <property type="project" value="UniProtKB-KW"/>
</dbReference>
<feature type="domain" description="Fibronectin type-III" evidence="6">
    <location>
        <begin position="694"/>
        <end position="782"/>
    </location>
</feature>
<evidence type="ECO:0000256" key="5">
    <source>
        <dbReference type="SAM" id="SignalP"/>
    </source>
</evidence>
<keyword evidence="3" id="KW-0624">Polysaccharide degradation</keyword>
<dbReference type="AlphaFoldDB" id="A0A2A9E9K6"/>
<evidence type="ECO:0000313" key="7">
    <source>
        <dbReference type="EMBL" id="PFG35638.1"/>
    </source>
</evidence>
<keyword evidence="1" id="KW-0677">Repeat</keyword>
<feature type="domain" description="Fibronectin type-III" evidence="6">
    <location>
        <begin position="882"/>
        <end position="982"/>
    </location>
</feature>
<evidence type="ECO:0000256" key="3">
    <source>
        <dbReference type="ARBA" id="ARBA00023326"/>
    </source>
</evidence>
<dbReference type="GO" id="GO:0000272">
    <property type="term" value="P:polysaccharide catabolic process"/>
    <property type="evidence" value="ECO:0007669"/>
    <property type="project" value="UniProtKB-KW"/>
</dbReference>
<accession>A0A2A9E9K6</accession>
<dbReference type="Proteomes" id="UP000221394">
    <property type="component" value="Unassembled WGS sequence"/>
</dbReference>
<sequence length="1172" mass="123730">MRAPRIVAGATTAFLVLGLLAGAPSASAAPTATIDTQNTSTQRTGDIVLQWKPVAGATSYKVEIAETEGFGSSVVDSVTTTALRWVPTTPLWGTNGDRELFWRVVPQGVNADPTAATVKSFVRAQAPTTTLTAPADRATVTYPAPVTFTWAAVPGASSYELTYATAGSSSATTVKVTDTTYTPPLLVDGDYEWWVTPRFPLPSFSSDVAGTESAARAFTVVWPAASGRPVLEAPADQSFLNDAEFRWSKVDGASAYRFQLSQDPNFPSSTITVDVEVTGTVFTPVHVLPSTTYYWRVGAKNPQGTLVWSDARQFSKRMSKDAASVVGDGMTDPLTAEPKFTNISTDPTRPTDLDFDRFRLEWEAVPRATYYEVEVTRQVTGTLEKLTCKTATNSATIVATASTAQPNKLASSSPCLWNSKRTHMIAPGDDLYLAKVRAINMSAADTGAFHSTVNQTVSTVIESQAHYFRVPESARTTPSALTAIVTQPQTPMTEVSPLLEWTPVPGAVGYIVKFYADANLSNPIGQVRTTTANVRTTGVFELNRTTSSEDAYTVIVYAASGDIDKPDQWAELVPTSGTTSFKRTAPTPAAGTVVDRAGAQLLKLTPTPADALGGASRGYYVAIYQRGSSQVYKELRVDQPMVVAAASYSGHTASSFSMTPLATGQYEFDWAVLDPVGKAAQLSPRTPFTVGGTGATNLRAVPSASGTSATLSWSSAVSAESYVVTLRATTESRTTTLTSKARAVTATNLVPGTTYEWSVKARDRYNNDSLASETGRFTVPQSTVPVSKPTITGAAAGTATISWSAVPGASRYLVRVADSTRGLAGVRPVETTSLSYTPTTPLVYGTSYSFDVRAVPPVLSTSSMRPVLATTARDGVLTVVTAPGTPSGLRLTAAPASVTASWTDLAGVARGSSVAPGYVLRYGVARADGLDPAWTSVVVGSATTKKLTGLKPGTTYAVQVAAANSQGQSAWSRSATARTADTSPSAPRLGKVTRGDRKLKVTWSAPVSAGSAGITGYQVETRSYSGGTWSAWRPTRVAATVRSATVTNLANGRKTEVRIVATSRVGNSPASASAVVTPAGKPLAPTTIKARSTKKKTVKVTWKAAPANGSKVKSYVLQYSTNGKSWKTLKSTTKKSYTWKKAKSKKTYYFRVYAKNALGTGAKSSSAVVVVK</sequence>
<gene>
    <name evidence="7" type="ORF">ATL41_0333</name>
</gene>
<dbReference type="RefSeq" id="WP_098456913.1">
    <property type="nucleotide sequence ID" value="NZ_PDJH01000001.1"/>
</dbReference>
<feature type="domain" description="Fibronectin type-III" evidence="6">
    <location>
        <begin position="785"/>
        <end position="874"/>
    </location>
</feature>
<evidence type="ECO:0000256" key="2">
    <source>
        <dbReference type="ARBA" id="ARBA00023295"/>
    </source>
</evidence>